<sequence length="117" mass="13197">MLPRITGKFIGLSHLHPVLRECHLLRNFTKRASGFQWLKQLDQNGFSTASPLRQHLMEDVDGIVAISSLLLSWKALGHQNKQQLGPTLSKVEELSGLNVDIDATAECVERVRQLDQR</sequence>
<reference evidence="1 2" key="1">
    <citation type="submission" date="2022-11" db="EMBL/GenBank/DDBJ databases">
        <title>Mucor velutinosus strain NIH1002 WGS.</title>
        <authorList>
            <person name="Subramanian P."/>
            <person name="Mullikin J.C."/>
            <person name="Segre J.A."/>
            <person name="Zelazny A.M."/>
        </authorList>
    </citation>
    <scope>NUCLEOTIDE SEQUENCE [LARGE SCALE GENOMIC DNA]</scope>
    <source>
        <strain evidence="1 2">NIH1002</strain>
    </source>
</reference>
<dbReference type="GeneID" id="89953736"/>
<proteinExistence type="predicted"/>
<accession>A0AAN7DNA7</accession>
<keyword evidence="2" id="KW-1185">Reference proteome</keyword>
<dbReference type="EMBL" id="JASEJX010000012">
    <property type="protein sequence ID" value="KAK4519808.1"/>
    <property type="molecule type" value="Genomic_DNA"/>
</dbReference>
<comment type="caution">
    <text evidence="1">The sequence shown here is derived from an EMBL/GenBank/DDBJ whole genome shotgun (WGS) entry which is preliminary data.</text>
</comment>
<evidence type="ECO:0000313" key="2">
    <source>
        <dbReference type="Proteomes" id="UP001304243"/>
    </source>
</evidence>
<gene>
    <name evidence="1" type="ORF">ATC70_010050</name>
</gene>
<dbReference type="AlphaFoldDB" id="A0AAN7DNA7"/>
<protein>
    <submittedName>
        <fullName evidence="1">Uncharacterized protein</fullName>
    </submittedName>
</protein>
<dbReference type="RefSeq" id="XP_064686474.1">
    <property type="nucleotide sequence ID" value="XM_064829272.1"/>
</dbReference>
<evidence type="ECO:0000313" key="1">
    <source>
        <dbReference type="EMBL" id="KAK4519808.1"/>
    </source>
</evidence>
<organism evidence="1 2">
    <name type="scientific">Mucor velutinosus</name>
    <dbReference type="NCBI Taxonomy" id="708070"/>
    <lineage>
        <taxon>Eukaryota</taxon>
        <taxon>Fungi</taxon>
        <taxon>Fungi incertae sedis</taxon>
        <taxon>Mucoromycota</taxon>
        <taxon>Mucoromycotina</taxon>
        <taxon>Mucoromycetes</taxon>
        <taxon>Mucorales</taxon>
        <taxon>Mucorineae</taxon>
        <taxon>Mucoraceae</taxon>
        <taxon>Mucor</taxon>
    </lineage>
</organism>
<dbReference type="Proteomes" id="UP001304243">
    <property type="component" value="Unassembled WGS sequence"/>
</dbReference>
<name>A0AAN7DNA7_9FUNG</name>